<protein>
    <submittedName>
        <fullName evidence="2">Uncharacterized protein</fullName>
    </submittedName>
</protein>
<name>B5HB00_STRE2</name>
<proteinExistence type="predicted"/>
<dbReference type="HOGENOM" id="CLU_823656_0_0_11"/>
<sequence length="374" mass="40308">MVRESALQCVRLGGLSGCPPPRQSDGREDDQPMRFGDAHAAVRRIWTVELRPQADGPALVCPSCTARTFPLQASSARSAALAHLACHVRASALPAHLRSCQCRVRGCVWHPRHRGCAGRVLLALTRDLSGRTWRLVDACAACAAATSHTAVVPDTLLSPRRSAASAPVLQRVHGDEPQRVREMLTHLASTLGCVTSPAARLLALQCALRADRHGCARLPAGLLRGMRLHRHTEAWQELAQDRWLDLPDPRAAPLQVRLLDGALNQAPCRSARRRAAHWALKPAPLIVPAAAKPADRLAALVLAAHTTAAGPVADMAVVARLCGHSPQQTEALLDRLVAGRTLATWHHQRDTGEVHWQPAPLHRPVSGSRGPSTH</sequence>
<reference evidence="3" key="2">
    <citation type="submission" date="2009-10" db="EMBL/GenBank/DDBJ databases">
        <title>The genome sequence of Streptomyces pristinaespiralis strain ATCC 25486.</title>
        <authorList>
            <consortium name="The Broad Institute Genome Sequencing Platform"/>
            <consortium name="Broad Institute Microbial Sequencing Center"/>
            <person name="Fischbach M."/>
            <person name="Godfrey P."/>
            <person name="Ward D."/>
            <person name="Young S."/>
            <person name="Zeng Q."/>
            <person name="Koehrsen M."/>
            <person name="Alvarado L."/>
            <person name="Berlin A.M."/>
            <person name="Bochicchio J."/>
            <person name="Borenstein D."/>
            <person name="Chapman S.B."/>
            <person name="Chen Z."/>
            <person name="Engels R."/>
            <person name="Freedman E."/>
            <person name="Gellesch M."/>
            <person name="Goldberg J."/>
            <person name="Griggs A."/>
            <person name="Gujja S."/>
            <person name="Heilman E.R."/>
            <person name="Heiman D.I."/>
            <person name="Hepburn T.A."/>
            <person name="Howarth C."/>
            <person name="Jen D."/>
            <person name="Larson L."/>
            <person name="Lewis B."/>
            <person name="Mehta T."/>
            <person name="Park D."/>
            <person name="Pearson M."/>
            <person name="Richards J."/>
            <person name="Roberts A."/>
            <person name="Saif S."/>
            <person name="Shea T.D."/>
            <person name="Shenoy N."/>
            <person name="Sisk P."/>
            <person name="Stolte C."/>
            <person name="Sykes S.N."/>
            <person name="Thomson T."/>
            <person name="Walk T."/>
            <person name="White J."/>
            <person name="Yandava C."/>
            <person name="Straight P."/>
            <person name="Clardy J."/>
            <person name="Hung D."/>
            <person name="Kolter R."/>
            <person name="Mekalanos J."/>
            <person name="Walker S."/>
            <person name="Walsh C.T."/>
            <person name="Wieland-Brown L.C."/>
            <person name="Haas B."/>
            <person name="Nusbaum C."/>
            <person name="Birren B."/>
        </authorList>
    </citation>
    <scope>NUCLEOTIDE SEQUENCE [LARGE SCALE GENOMIC DNA]</scope>
    <source>
        <strain evidence="3">ATCC 25486 / DSM 40338 / CBS 914.69 / JCM 4507 / NBRC 13074 / NRRL 2958 / 5647</strain>
    </source>
</reference>
<reference evidence="3" key="1">
    <citation type="submission" date="2008-02" db="EMBL/GenBank/DDBJ databases">
        <authorList>
            <consortium name="The Broad Institute Genome Sequencing Platform"/>
            <person name="Fischbach M."/>
            <person name="Ward D."/>
            <person name="Young S."/>
            <person name="Jaffe D."/>
            <person name="Gnerre S."/>
            <person name="Berlin A."/>
            <person name="Heiman D."/>
            <person name="Hepburn T."/>
            <person name="Sykes S."/>
            <person name="Alvarado L."/>
            <person name="Kodira C.D."/>
            <person name="Straight P."/>
            <person name="Clardy J."/>
            <person name="Hung D."/>
            <person name="Kolter R."/>
            <person name="Mekalanos J."/>
            <person name="Walker S."/>
            <person name="Walsh C.T."/>
            <person name="Lander E."/>
            <person name="Galagan J."/>
            <person name="Nusbaum C."/>
            <person name="Birren B."/>
        </authorList>
    </citation>
    <scope>NUCLEOTIDE SEQUENCE [LARGE SCALE GENOMIC DNA]</scope>
    <source>
        <strain evidence="3">ATCC 25486 / DSM 40338 / CBS 914.69 / JCM 4507 / NBRC 13074 / NRRL 2958 / 5647</strain>
    </source>
</reference>
<dbReference type="eggNOG" id="ENOG5031WWG">
    <property type="taxonomic scope" value="Bacteria"/>
</dbReference>
<organism evidence="2 3">
    <name type="scientific">Streptomyces pristinaespiralis (strain ATCC 25486 / DSM 40338 / CBS 914.69 / JCM 4507 / KCC S-0507 / NBRC 13074 / NRRL 2958 / 5647)</name>
    <dbReference type="NCBI Taxonomy" id="457429"/>
    <lineage>
        <taxon>Bacteria</taxon>
        <taxon>Bacillati</taxon>
        <taxon>Actinomycetota</taxon>
        <taxon>Actinomycetes</taxon>
        <taxon>Kitasatosporales</taxon>
        <taxon>Streptomycetaceae</taxon>
        <taxon>Streptomyces</taxon>
    </lineage>
</organism>
<accession>B5HB00</accession>
<gene>
    <name evidence="2" type="ORF">SSDG_02409</name>
</gene>
<keyword evidence="3" id="KW-1185">Reference proteome</keyword>
<dbReference type="Proteomes" id="UP000002805">
    <property type="component" value="Chromosome"/>
</dbReference>
<evidence type="ECO:0000313" key="2">
    <source>
        <dbReference type="EMBL" id="EDY64011.2"/>
    </source>
</evidence>
<dbReference type="EMBL" id="CM000950">
    <property type="protein sequence ID" value="EDY64011.2"/>
    <property type="molecule type" value="Genomic_DNA"/>
</dbReference>
<evidence type="ECO:0000256" key="1">
    <source>
        <dbReference type="SAM" id="MobiDB-lite"/>
    </source>
</evidence>
<feature type="region of interest" description="Disordered" evidence="1">
    <location>
        <begin position="349"/>
        <end position="374"/>
    </location>
</feature>
<dbReference type="AlphaFoldDB" id="B5HB00"/>
<evidence type="ECO:0000313" key="3">
    <source>
        <dbReference type="Proteomes" id="UP000002805"/>
    </source>
</evidence>